<feature type="transmembrane region" description="Helical" evidence="5">
    <location>
        <begin position="431"/>
        <end position="454"/>
    </location>
</feature>
<keyword evidence="8" id="KW-1185">Reference proteome</keyword>
<dbReference type="PANTHER" id="PTHR42718">
    <property type="entry name" value="MAJOR FACILITATOR SUPERFAMILY MULTIDRUG TRANSPORTER MFSC"/>
    <property type="match status" value="1"/>
</dbReference>
<evidence type="ECO:0000259" key="6">
    <source>
        <dbReference type="PROSITE" id="PS50850"/>
    </source>
</evidence>
<feature type="transmembrane region" description="Helical" evidence="5">
    <location>
        <begin position="402"/>
        <end position="425"/>
    </location>
</feature>
<dbReference type="InterPro" id="IPR011701">
    <property type="entry name" value="MFS"/>
</dbReference>
<keyword evidence="3 5" id="KW-1133">Transmembrane helix</keyword>
<reference evidence="7 8" key="1">
    <citation type="submission" date="2017-04" db="EMBL/GenBank/DDBJ databases">
        <title>Complete genome sequence of Flavobacterium kingsejong AJ004.</title>
        <authorList>
            <person name="Lee P.C."/>
        </authorList>
    </citation>
    <scope>NUCLEOTIDE SEQUENCE [LARGE SCALE GENOMIC DNA]</scope>
    <source>
        <strain evidence="7 8">AJ004</strain>
    </source>
</reference>
<dbReference type="Pfam" id="PF07690">
    <property type="entry name" value="MFS_1"/>
    <property type="match status" value="1"/>
</dbReference>
<feature type="transmembrane region" description="Helical" evidence="5">
    <location>
        <begin position="47"/>
        <end position="67"/>
    </location>
</feature>
<dbReference type="PROSITE" id="PS50850">
    <property type="entry name" value="MFS"/>
    <property type="match status" value="1"/>
</dbReference>
<keyword evidence="4 5" id="KW-0472">Membrane</keyword>
<evidence type="ECO:0000313" key="7">
    <source>
        <dbReference type="EMBL" id="AWG26201.1"/>
    </source>
</evidence>
<dbReference type="RefSeq" id="WP_108737736.1">
    <property type="nucleotide sequence ID" value="NZ_CP020919.1"/>
</dbReference>
<feature type="transmembrane region" description="Helical" evidence="5">
    <location>
        <begin position="204"/>
        <end position="223"/>
    </location>
</feature>
<dbReference type="Gene3D" id="1.20.1250.20">
    <property type="entry name" value="MFS general substrate transporter like domains"/>
    <property type="match status" value="1"/>
</dbReference>
<feature type="transmembrane region" description="Helical" evidence="5">
    <location>
        <begin position="172"/>
        <end position="192"/>
    </location>
</feature>
<dbReference type="Gene3D" id="1.20.1720.10">
    <property type="entry name" value="Multidrug resistance protein D"/>
    <property type="match status" value="1"/>
</dbReference>
<dbReference type="InterPro" id="IPR036259">
    <property type="entry name" value="MFS_trans_sf"/>
</dbReference>
<dbReference type="CDD" id="cd17321">
    <property type="entry name" value="MFS_MMR_MDR_like"/>
    <property type="match status" value="1"/>
</dbReference>
<feature type="transmembrane region" description="Helical" evidence="5">
    <location>
        <begin position="338"/>
        <end position="357"/>
    </location>
</feature>
<gene>
    <name evidence="7" type="ORF">FK004_13670</name>
</gene>
<dbReference type="PRINTS" id="PR01036">
    <property type="entry name" value="TCRTETB"/>
</dbReference>
<evidence type="ECO:0000256" key="3">
    <source>
        <dbReference type="ARBA" id="ARBA00022989"/>
    </source>
</evidence>
<feature type="transmembrane region" description="Helical" evidence="5">
    <location>
        <begin position="139"/>
        <end position="160"/>
    </location>
</feature>
<evidence type="ECO:0000256" key="5">
    <source>
        <dbReference type="SAM" id="Phobius"/>
    </source>
</evidence>
<dbReference type="GO" id="GO:0022857">
    <property type="term" value="F:transmembrane transporter activity"/>
    <property type="evidence" value="ECO:0007669"/>
    <property type="project" value="InterPro"/>
</dbReference>
<accession>A0A2S1LRA9</accession>
<dbReference type="GO" id="GO:0016020">
    <property type="term" value="C:membrane"/>
    <property type="evidence" value="ECO:0007669"/>
    <property type="project" value="UniProtKB-SubCell"/>
</dbReference>
<dbReference type="SUPFAM" id="SSF103473">
    <property type="entry name" value="MFS general substrate transporter"/>
    <property type="match status" value="1"/>
</dbReference>
<dbReference type="EMBL" id="CP020919">
    <property type="protein sequence ID" value="AWG26201.1"/>
    <property type="molecule type" value="Genomic_DNA"/>
</dbReference>
<organism evidence="7 8">
    <name type="scientific">Flavobacterium kingsejongi</name>
    <dbReference type="NCBI Taxonomy" id="1678728"/>
    <lineage>
        <taxon>Bacteria</taxon>
        <taxon>Pseudomonadati</taxon>
        <taxon>Bacteroidota</taxon>
        <taxon>Flavobacteriia</taxon>
        <taxon>Flavobacteriales</taxon>
        <taxon>Flavobacteriaceae</taxon>
        <taxon>Flavobacterium</taxon>
    </lineage>
</organism>
<feature type="transmembrane region" description="Helical" evidence="5">
    <location>
        <begin position="107"/>
        <end position="127"/>
    </location>
</feature>
<feature type="domain" description="Major facilitator superfamily (MFS) profile" evidence="6">
    <location>
        <begin position="13"/>
        <end position="461"/>
    </location>
</feature>
<dbReference type="Proteomes" id="UP000244677">
    <property type="component" value="Chromosome"/>
</dbReference>
<dbReference type="InterPro" id="IPR020846">
    <property type="entry name" value="MFS_dom"/>
</dbReference>
<evidence type="ECO:0000256" key="1">
    <source>
        <dbReference type="ARBA" id="ARBA00004141"/>
    </source>
</evidence>
<feature type="transmembrane region" description="Helical" evidence="5">
    <location>
        <begin position="229"/>
        <end position="247"/>
    </location>
</feature>
<dbReference type="KEGG" id="fki:FK004_13670"/>
<name>A0A2S1LRA9_9FLAO</name>
<evidence type="ECO:0000256" key="2">
    <source>
        <dbReference type="ARBA" id="ARBA00022692"/>
    </source>
</evidence>
<comment type="subcellular location">
    <subcellularLocation>
        <location evidence="1">Membrane</location>
        <topology evidence="1">Multi-pass membrane protein</topology>
    </subcellularLocation>
</comment>
<dbReference type="PANTHER" id="PTHR42718:SF39">
    <property type="entry name" value="ACTINORHODIN TRANSPORTER-RELATED"/>
    <property type="match status" value="1"/>
</dbReference>
<feature type="transmembrane region" description="Helical" evidence="5">
    <location>
        <begin position="307"/>
        <end position="326"/>
    </location>
</feature>
<keyword evidence="2 5" id="KW-0812">Transmembrane</keyword>
<protein>
    <recommendedName>
        <fullName evidence="6">Major facilitator superfamily (MFS) profile domain-containing protein</fullName>
    </recommendedName>
</protein>
<feature type="transmembrane region" description="Helical" evidence="5">
    <location>
        <begin position="12"/>
        <end position="35"/>
    </location>
</feature>
<evidence type="ECO:0000313" key="8">
    <source>
        <dbReference type="Proteomes" id="UP000244677"/>
    </source>
</evidence>
<dbReference type="OrthoDB" id="783189at2"/>
<feature type="transmembrane region" description="Helical" evidence="5">
    <location>
        <begin position="267"/>
        <end position="287"/>
    </location>
</feature>
<proteinExistence type="predicted"/>
<dbReference type="AlphaFoldDB" id="A0A2S1LRA9"/>
<evidence type="ECO:0000256" key="4">
    <source>
        <dbReference type="ARBA" id="ARBA00023136"/>
    </source>
</evidence>
<feature type="transmembrane region" description="Helical" evidence="5">
    <location>
        <begin position="363"/>
        <end position="390"/>
    </location>
</feature>
<sequence>MIPTMKLSSRWITLSFLLLATFMVIMDIFIINVAIPSIQNSLQASSGSIQLMIAVYLIAYASFLITGSRAGDYYGRKKTYLWALVFFTVSSCSCGLAQTAFQLNAARFFQGMSAAFLTPQVLSYIQFLFPLPGERTKAFGIYGIVIGLATMSGQLLGGILSGSNGAVAGWRLIFFINLPICILGFWGAQKYLKATERHDGKFDVSGVLLLSSGLIALIAPLALGRDLHWPAWTFISIGTAIIILLFFAYSQRQKFRKQQLPLIDPTLFTYSSFAVGIFAVSFFFMMLDSYFMMLSVYLQEGRGLTSAASGIIVVFQGLGFMVSSLLSIRFAPKYGKKVLQFGALLIAISIGFQAAFFKYQDVPFTSICILLGLHGLGVGMVLPSLLNVALRNVPKQLAGVASGVYVTFEQTAAALGITLIGGTFFTLQDDFYTAFRIGMVLDIGCLIIFSLLVYKLPAQAKKSIA</sequence>
<feature type="transmembrane region" description="Helical" evidence="5">
    <location>
        <begin position="79"/>
        <end position="101"/>
    </location>
</feature>